<dbReference type="NCBIfam" id="TIGR00860">
    <property type="entry name" value="LIC"/>
    <property type="match status" value="1"/>
</dbReference>
<evidence type="ECO:0000256" key="4">
    <source>
        <dbReference type="ARBA" id="ARBA00022475"/>
    </source>
</evidence>
<dbReference type="OrthoDB" id="203862at2759"/>
<dbReference type="InterPro" id="IPR006201">
    <property type="entry name" value="Neur_channel"/>
</dbReference>
<dbReference type="Pfam" id="PF02931">
    <property type="entry name" value="Neur_chan_LBD"/>
    <property type="match status" value="1"/>
</dbReference>
<feature type="domain" description="Neurotransmitter-gated ion-channel transmembrane" evidence="13">
    <location>
        <begin position="274"/>
        <end position="356"/>
    </location>
</feature>
<accession>A0A090LAG2</accession>
<evidence type="ECO:0000313" key="17">
    <source>
        <dbReference type="WormBase" id="SRAE_1000338100"/>
    </source>
</evidence>
<keyword evidence="10 11" id="KW-0407">Ion channel</keyword>
<dbReference type="PROSITE" id="PS00236">
    <property type="entry name" value="NEUROTR_ION_CHANNEL"/>
    <property type="match status" value="1"/>
</dbReference>
<keyword evidence="9 11" id="KW-0472">Membrane</keyword>
<reference evidence="15" key="1">
    <citation type="submission" date="2014-09" db="EMBL/GenBank/DDBJ databases">
        <authorList>
            <person name="Martin A.A."/>
        </authorList>
    </citation>
    <scope>NUCLEOTIDE SEQUENCE</scope>
    <source>
        <strain evidence="15">ED321</strain>
    </source>
</reference>
<dbReference type="CTD" id="36377493"/>
<evidence type="ECO:0000256" key="11">
    <source>
        <dbReference type="RuleBase" id="RU000687"/>
    </source>
</evidence>
<evidence type="ECO:0000259" key="12">
    <source>
        <dbReference type="Pfam" id="PF02931"/>
    </source>
</evidence>
<feature type="transmembrane region" description="Helical" evidence="11">
    <location>
        <begin position="269"/>
        <end position="291"/>
    </location>
</feature>
<dbReference type="PANTHER" id="PTHR18945">
    <property type="entry name" value="NEUROTRANSMITTER GATED ION CHANNEL"/>
    <property type="match status" value="1"/>
</dbReference>
<sequence length="488" mass="56727">MKIIQSIIIIIYFFNLTKSIRKNKNKNVLGLWKSIDNPGLHNQNVNVSNVYLIRNVTRILNTILLKQDKNFRPTNGEKNKPLTVEVDVLVIGIGPISEHDLLFSCDCYFRQRWLDDRLAFTPITGQNEMSLASKFLEEIWQPDTYIKNGQKSYLHTLTVPNVLLRVRSDGQVTVSQRLTIRSKCRMFFSKFPHDSQLCHIEIGSLGYFDNEVTYKWKKVELDKSMSNMLSQYKLTGHYIETTNLTDPRFENKAYTVLKVYFGFKRQQGFYILQIYTPSSLIVIMSWVSFWINKEASPARVALGVMAVLSISTIGFTSRNDLPKVSYPTALDIYMITCFGFVFAALVEYAVINYAQIAYIKKKLEELKGLENQKMIRQMFASSIMTAERASFDIIQDEIPINAEDRQISWWKKLFCRGKEEQKTSVFYRMAVKATKAKEKLKNHDPAEVVNKIDYISKIIFPLAYVAFNILYWCSFLFWIKDEVELIVN</sequence>
<evidence type="ECO:0000256" key="2">
    <source>
        <dbReference type="ARBA" id="ARBA00004236"/>
    </source>
</evidence>
<comment type="subcellular location">
    <subcellularLocation>
        <location evidence="2">Cell membrane</location>
    </subcellularLocation>
    <subcellularLocation>
        <location evidence="1">Membrane</location>
        <topology evidence="1">Multi-pass membrane protein</topology>
    </subcellularLocation>
</comment>
<dbReference type="InterPro" id="IPR006028">
    <property type="entry name" value="GABAA/Glycine_rcpt"/>
</dbReference>
<feature type="domain" description="Neurotransmitter-gated ion-channel ligand-binding" evidence="12">
    <location>
        <begin position="57"/>
        <end position="266"/>
    </location>
</feature>
<organism evidence="14">
    <name type="scientific">Strongyloides ratti</name>
    <name type="common">Parasitic roundworm</name>
    <dbReference type="NCBI Taxonomy" id="34506"/>
    <lineage>
        <taxon>Eukaryota</taxon>
        <taxon>Metazoa</taxon>
        <taxon>Ecdysozoa</taxon>
        <taxon>Nematoda</taxon>
        <taxon>Chromadorea</taxon>
        <taxon>Rhabditida</taxon>
        <taxon>Tylenchina</taxon>
        <taxon>Panagrolaimomorpha</taxon>
        <taxon>Strongyloidoidea</taxon>
        <taxon>Strongyloididae</taxon>
        <taxon>Strongyloides</taxon>
    </lineage>
</organism>
<evidence type="ECO:0000256" key="3">
    <source>
        <dbReference type="ARBA" id="ARBA00022448"/>
    </source>
</evidence>
<evidence type="ECO:0000259" key="13">
    <source>
        <dbReference type="Pfam" id="PF02932"/>
    </source>
</evidence>
<dbReference type="InterPro" id="IPR036719">
    <property type="entry name" value="Neuro-gated_channel_TM_sf"/>
</dbReference>
<dbReference type="EMBL" id="LN609528">
    <property type="protein sequence ID" value="CEF65128.1"/>
    <property type="molecule type" value="Genomic_DNA"/>
</dbReference>
<reference evidence="14" key="2">
    <citation type="submission" date="2014-09" db="EMBL/GenBank/DDBJ databases">
        <authorList>
            <person name="Aslett A.Martin."/>
        </authorList>
    </citation>
    <scope>NUCLEOTIDE SEQUENCE</scope>
    <source>
        <strain evidence="14">ED321 Heterogonic</strain>
    </source>
</reference>
<dbReference type="AlphaFoldDB" id="A0A090LAG2"/>
<keyword evidence="15" id="KW-1185">Reference proteome</keyword>
<dbReference type="RefSeq" id="XP_024504329.1">
    <property type="nucleotide sequence ID" value="XM_024650564.1"/>
</dbReference>
<name>A0A090LAG2_STRRB</name>
<evidence type="ECO:0000256" key="1">
    <source>
        <dbReference type="ARBA" id="ARBA00004141"/>
    </source>
</evidence>
<evidence type="ECO:0000313" key="14">
    <source>
        <dbReference type="EMBL" id="CEF65128.1"/>
    </source>
</evidence>
<dbReference type="GeneID" id="36377493"/>
<dbReference type="PRINTS" id="PR00253">
    <property type="entry name" value="GABAARECEPTR"/>
</dbReference>
<dbReference type="OMA" id="MGSWEAF"/>
<dbReference type="WormBase" id="SRAE_1000338100">
    <property type="protein sequence ID" value="SRP07502"/>
    <property type="gene ID" value="WBGene00259998"/>
</dbReference>
<dbReference type="SUPFAM" id="SSF63712">
    <property type="entry name" value="Nicotinic receptor ligand binding domain-like"/>
    <property type="match status" value="1"/>
</dbReference>
<dbReference type="GO" id="GO:0004888">
    <property type="term" value="F:transmembrane signaling receptor activity"/>
    <property type="evidence" value="ECO:0007669"/>
    <property type="project" value="InterPro"/>
</dbReference>
<evidence type="ECO:0000313" key="16">
    <source>
        <dbReference type="WBParaSite" id="SRAE_1000338100.1"/>
    </source>
</evidence>
<evidence type="ECO:0000256" key="8">
    <source>
        <dbReference type="ARBA" id="ARBA00023065"/>
    </source>
</evidence>
<feature type="transmembrane region" description="Helical" evidence="11">
    <location>
        <begin position="458"/>
        <end position="479"/>
    </location>
</feature>
<dbReference type="GO" id="GO:0005230">
    <property type="term" value="F:extracellular ligand-gated monoatomic ion channel activity"/>
    <property type="evidence" value="ECO:0007669"/>
    <property type="project" value="InterPro"/>
</dbReference>
<dbReference type="Gene3D" id="1.20.58.390">
    <property type="entry name" value="Neurotransmitter-gated ion-channel transmembrane domain"/>
    <property type="match status" value="1"/>
</dbReference>
<dbReference type="InterPro" id="IPR036734">
    <property type="entry name" value="Neur_chan_lig-bd_sf"/>
</dbReference>
<dbReference type="InterPro" id="IPR018000">
    <property type="entry name" value="Neurotransmitter_ion_chnl_CS"/>
</dbReference>
<comment type="similarity">
    <text evidence="11">Belongs to the ligand-gated ion channel (TC 1.A.9) family.</text>
</comment>
<dbReference type="CDD" id="cd19049">
    <property type="entry name" value="LGIC_TM_anion"/>
    <property type="match status" value="1"/>
</dbReference>
<evidence type="ECO:0000256" key="10">
    <source>
        <dbReference type="ARBA" id="ARBA00023303"/>
    </source>
</evidence>
<dbReference type="Pfam" id="PF02932">
    <property type="entry name" value="Neur_chan_memb"/>
    <property type="match status" value="1"/>
</dbReference>
<keyword evidence="6" id="KW-0732">Signal</keyword>
<reference evidence="16" key="3">
    <citation type="submission" date="2020-12" db="UniProtKB">
        <authorList>
            <consortium name="WormBaseParasite"/>
        </authorList>
    </citation>
    <scope>IDENTIFICATION</scope>
</reference>
<feature type="transmembrane region" description="Helical" evidence="11">
    <location>
        <begin position="298"/>
        <end position="317"/>
    </location>
</feature>
<dbReference type="SUPFAM" id="SSF90112">
    <property type="entry name" value="Neurotransmitter-gated ion-channel transmembrane pore"/>
    <property type="match status" value="1"/>
</dbReference>
<protein>
    <submittedName>
        <fullName evidence="16">Gamma-aminobutyric acid receptor subunit beta</fullName>
    </submittedName>
</protein>
<keyword evidence="4" id="KW-1003">Cell membrane</keyword>
<evidence type="ECO:0000256" key="5">
    <source>
        <dbReference type="ARBA" id="ARBA00022692"/>
    </source>
</evidence>
<keyword evidence="3 11" id="KW-0813">Transport</keyword>
<dbReference type="STRING" id="34506.A0A090LAG2"/>
<dbReference type="eggNOG" id="KOG3642">
    <property type="taxonomic scope" value="Eukaryota"/>
</dbReference>
<keyword evidence="8 11" id="KW-0406">Ion transport</keyword>
<evidence type="ECO:0000256" key="6">
    <source>
        <dbReference type="ARBA" id="ARBA00022729"/>
    </source>
</evidence>
<feature type="transmembrane region" description="Helical" evidence="11">
    <location>
        <begin position="332"/>
        <end position="354"/>
    </location>
</feature>
<dbReference type="WBParaSite" id="SRAE_1000338100.1">
    <property type="protein sequence ID" value="SRAE_1000338100.1"/>
    <property type="gene ID" value="WBGene00259998"/>
</dbReference>
<keyword evidence="5 11" id="KW-0812">Transmembrane</keyword>
<dbReference type="GO" id="GO:0005886">
    <property type="term" value="C:plasma membrane"/>
    <property type="evidence" value="ECO:0007669"/>
    <property type="project" value="UniProtKB-SubCell"/>
</dbReference>
<evidence type="ECO:0000313" key="15">
    <source>
        <dbReference type="Proteomes" id="UP000035682"/>
    </source>
</evidence>
<proteinExistence type="inferred from homology"/>
<dbReference type="Proteomes" id="UP000035682">
    <property type="component" value="Unplaced"/>
</dbReference>
<keyword evidence="7 11" id="KW-1133">Transmembrane helix</keyword>
<dbReference type="Gene3D" id="2.70.170.10">
    <property type="entry name" value="Neurotransmitter-gated ion-channel ligand-binding domain"/>
    <property type="match status" value="1"/>
</dbReference>
<dbReference type="InterPro" id="IPR006029">
    <property type="entry name" value="Neurotrans-gated_channel_TM"/>
</dbReference>
<dbReference type="InterPro" id="IPR038050">
    <property type="entry name" value="Neuro_actylchol_rec"/>
</dbReference>
<dbReference type="PRINTS" id="PR00252">
    <property type="entry name" value="NRIONCHANNEL"/>
</dbReference>
<gene>
    <name evidence="14 16 17" type="ORF">SRAE_1000338100</name>
</gene>
<evidence type="ECO:0000256" key="9">
    <source>
        <dbReference type="ARBA" id="ARBA00023136"/>
    </source>
</evidence>
<dbReference type="InterPro" id="IPR006202">
    <property type="entry name" value="Neur_chan_lig-bd"/>
</dbReference>
<evidence type="ECO:0000256" key="7">
    <source>
        <dbReference type="ARBA" id="ARBA00022989"/>
    </source>
</evidence>